<gene>
    <name evidence="4" type="primary">ulaE</name>
    <name evidence="4" type="ordered locus">BBPR_0368</name>
</gene>
<dbReference type="GO" id="GO:0034015">
    <property type="term" value="F:L-ribulose-5-phosphate 3-epimerase activity"/>
    <property type="evidence" value="ECO:0007669"/>
    <property type="project" value="TreeGrafter"/>
</dbReference>
<dbReference type="RefSeq" id="WP_003820268.1">
    <property type="nucleotide sequence ID" value="NC_014638.1"/>
</dbReference>
<dbReference type="PANTHER" id="PTHR43489:SF1">
    <property type="entry name" value="L-RIBULOSE-5-PHOSPHATE 3-EPIMERASE SGBU-RELATED"/>
    <property type="match status" value="1"/>
</dbReference>
<protein>
    <recommendedName>
        <fullName evidence="2">L-ribulose-5-phosphate 3-epimerase</fullName>
    </recommendedName>
</protein>
<dbReference type="EMBL" id="CP001840">
    <property type="protein sequence ID" value="ADP35486.1"/>
    <property type="molecule type" value="Genomic_DNA"/>
</dbReference>
<name>A0A0H3E8L6_BIFBP</name>
<evidence type="ECO:0000256" key="2">
    <source>
        <dbReference type="NCBIfam" id="TIGR00542"/>
    </source>
</evidence>
<evidence type="ECO:0000256" key="1">
    <source>
        <dbReference type="ARBA" id="ARBA00023235"/>
    </source>
</evidence>
<dbReference type="NCBIfam" id="NF009688">
    <property type="entry name" value="PRK13209.1"/>
    <property type="match status" value="1"/>
</dbReference>
<dbReference type="NCBIfam" id="NF009689">
    <property type="entry name" value="PRK13210.1"/>
    <property type="match status" value="1"/>
</dbReference>
<sequence>MVTNALGIYEKALPRGLSWEQTFDLVHELGYNFLEFSVDESDERLARLDWTEHDRARFRDAMWRTHSRINTMMLSGHRRFPLGSKDPEVREKALDMMRKAIDLAVDLGIRNIQLAGYDVYYEPKTLLSREYFVENLRKCVDMAAKKLVMLSIETMDDPFINSLDKVTYYKSQVRSPWLQAYPDVGNLTAWPTNDVGREIESNIDNIVAVHLKDTKPVGETSKGVFKRVPFGEGTVDFEACLRIFKRLGYQGSYTVEMWTDESPDPVAEVTRAKKMFDGLFDVVGIEQEPIAGIGEY</sequence>
<dbReference type="InterPro" id="IPR050417">
    <property type="entry name" value="Sugar_Epim/Isomerase"/>
</dbReference>
<dbReference type="KEGG" id="bbp:BBPR_0368"/>
<dbReference type="GeneID" id="93091950"/>
<dbReference type="SUPFAM" id="SSF51658">
    <property type="entry name" value="Xylose isomerase-like"/>
    <property type="match status" value="1"/>
</dbReference>
<dbReference type="Gene3D" id="3.20.20.150">
    <property type="entry name" value="Divalent-metal-dependent TIM barrel enzymes"/>
    <property type="match status" value="1"/>
</dbReference>
<dbReference type="HOGENOM" id="CLU_082738_0_0_11"/>
<dbReference type="PATRIC" id="fig|702459.3.peg.382"/>
<dbReference type="PANTHER" id="PTHR43489">
    <property type="entry name" value="ISOMERASE"/>
    <property type="match status" value="1"/>
</dbReference>
<dbReference type="InterPro" id="IPR004560">
    <property type="entry name" value="L-Ru-5P_3-Epase"/>
</dbReference>
<reference evidence="4 5" key="1">
    <citation type="journal article" date="2010" name="Proc. Natl. Acad. Sci. U.S.A.">
        <title>Genome analysis of Bifidobacterium bifidum PRL2010 reveals metabolic pathways for host-derived glycan foraging.</title>
        <authorList>
            <person name="Turroni F."/>
            <person name="Bottacini F."/>
            <person name="Foroni E."/>
            <person name="Mulder I."/>
            <person name="Kim J.H."/>
            <person name="Zomer A."/>
            <person name="Sanchez B."/>
            <person name="Bidossi A."/>
            <person name="Ferrarini A."/>
            <person name="Giubellini V."/>
            <person name="Delledonne M."/>
            <person name="Henrissat B."/>
            <person name="Coutinho P."/>
            <person name="Oggioni M."/>
            <person name="Fitzgerald G.F."/>
            <person name="Mills D."/>
            <person name="Margolles A."/>
            <person name="Kelly D."/>
            <person name="van Sinderen D."/>
            <person name="Ventura M."/>
        </authorList>
    </citation>
    <scope>NUCLEOTIDE SEQUENCE [LARGE SCALE GENOMIC DNA]</scope>
    <source>
        <strain evidence="4 5">PRL2010</strain>
    </source>
</reference>
<evidence type="ECO:0000313" key="4">
    <source>
        <dbReference type="EMBL" id="ADP35486.1"/>
    </source>
</evidence>
<organism evidence="4 5">
    <name type="scientific">Bifidobacterium bifidum (strain PRL2010)</name>
    <dbReference type="NCBI Taxonomy" id="702459"/>
    <lineage>
        <taxon>Bacteria</taxon>
        <taxon>Bacillati</taxon>
        <taxon>Actinomycetota</taxon>
        <taxon>Actinomycetes</taxon>
        <taxon>Bifidobacteriales</taxon>
        <taxon>Bifidobacteriaceae</taxon>
        <taxon>Bifidobacterium</taxon>
    </lineage>
</organism>
<dbReference type="OrthoDB" id="3185623at2"/>
<dbReference type="Proteomes" id="UP000002312">
    <property type="component" value="Chromosome"/>
</dbReference>
<dbReference type="InterPro" id="IPR036237">
    <property type="entry name" value="Xyl_isomerase-like_sf"/>
</dbReference>
<dbReference type="Pfam" id="PF01261">
    <property type="entry name" value="AP_endonuc_2"/>
    <property type="match status" value="1"/>
</dbReference>
<evidence type="ECO:0000313" key="5">
    <source>
        <dbReference type="Proteomes" id="UP000002312"/>
    </source>
</evidence>
<keyword evidence="1 4" id="KW-0413">Isomerase</keyword>
<evidence type="ECO:0000259" key="3">
    <source>
        <dbReference type="Pfam" id="PF01261"/>
    </source>
</evidence>
<dbReference type="InterPro" id="IPR013022">
    <property type="entry name" value="Xyl_isomerase-like_TIM-brl"/>
</dbReference>
<dbReference type="eggNOG" id="COG3623">
    <property type="taxonomic scope" value="Bacteria"/>
</dbReference>
<dbReference type="NCBIfam" id="TIGR00542">
    <property type="entry name" value="hxl6Piso_put"/>
    <property type="match status" value="1"/>
</dbReference>
<proteinExistence type="predicted"/>
<dbReference type="GO" id="GO:0019852">
    <property type="term" value="P:L-ascorbic acid metabolic process"/>
    <property type="evidence" value="ECO:0007669"/>
    <property type="project" value="TreeGrafter"/>
</dbReference>
<dbReference type="AlphaFoldDB" id="A0A0H3E8L6"/>
<dbReference type="GO" id="GO:0016861">
    <property type="term" value="F:intramolecular oxidoreductase activity, interconverting aldoses and ketoses"/>
    <property type="evidence" value="ECO:0007669"/>
    <property type="project" value="InterPro"/>
</dbReference>
<feature type="domain" description="Xylose isomerase-like TIM barrel" evidence="3">
    <location>
        <begin position="23"/>
        <end position="265"/>
    </location>
</feature>
<accession>A0A0H3E8L6</accession>